<keyword evidence="2" id="KW-1185">Reference proteome</keyword>
<dbReference type="GeneID" id="7844024"/>
<protein>
    <submittedName>
        <fullName evidence="1">Tetratricopeptide repeat protein</fullName>
    </submittedName>
</protein>
<dbReference type="InterPro" id="IPR019734">
    <property type="entry name" value="TPR_rpt"/>
</dbReference>
<dbReference type="AlphaFoldDB" id="I7MJL3"/>
<dbReference type="Gene3D" id="1.25.40.10">
    <property type="entry name" value="Tetratricopeptide repeat domain"/>
    <property type="match status" value="3"/>
</dbReference>
<name>I7MJL3_TETTS</name>
<sequence length="674" mass="78186">MLNITTKVQRAFSMKALCDQYKQLSLNQNTQQTKFQFGTMTSQILESNKQQSIIINKQQQLRLNSSRTQHSFRLSLQQKDKHFSSLFFKSQNTFFTSVFANNKIQKRISLIEQEIESNMDSMNAQELLDKITELINLKTEFHQDSQYLGYISDLQKKSNALYSLRKTDQALSILKQIETQVENTLASGVNLKSVQDKKQETINLKIEYANTILMRAQMQDMYHNEQEASQAIQDCLKAIKILEETKQAESDHMVVAQQTLGETFYKLGYIKESAQSIEKAAFLLEQLISEIQEKQNSKQSKHNEQENEQNMRHLTLRQAILFETLGNLHFDLRNMQQAEMFFTASLNLWENKIQNKNQNNLNSLDELVQQSTQHNIENSKRNIHPLHMRCLNSIGTFYSTSGQTIKALQVLSNAKKYMHSANIENADNYSWVLLNMAKSYYKQQQYGTSFELTLESEQVARQFQISVINLAQILEHKSSLLTMQAKHKESEETINEALSLFKENSQEPIYCRLLFSRGMQCIQNEQFEKAIEYAQKSKHLVETIRGENDEQVGDALRIMGMAYCSISFRISNKTSEKEDTFNYGIMCLEKAIQIFSINHETRLQDQEAILGDLANIYEYTNNWKKAIMSYEQQRSVRIQILESVGLPANTDQIITLIDEKIQQLYAKKNKSQAK</sequence>
<dbReference type="InterPro" id="IPR011990">
    <property type="entry name" value="TPR-like_helical_dom_sf"/>
</dbReference>
<dbReference type="KEGG" id="tet:TTHERM_00688750"/>
<dbReference type="SUPFAM" id="SSF48452">
    <property type="entry name" value="TPR-like"/>
    <property type="match status" value="2"/>
</dbReference>
<dbReference type="InParanoid" id="I7MJL3"/>
<organism evidence="1 2">
    <name type="scientific">Tetrahymena thermophila (strain SB210)</name>
    <dbReference type="NCBI Taxonomy" id="312017"/>
    <lineage>
        <taxon>Eukaryota</taxon>
        <taxon>Sar</taxon>
        <taxon>Alveolata</taxon>
        <taxon>Ciliophora</taxon>
        <taxon>Intramacronucleata</taxon>
        <taxon>Oligohymenophorea</taxon>
        <taxon>Hymenostomatida</taxon>
        <taxon>Tetrahymenina</taxon>
        <taxon>Tetrahymenidae</taxon>
        <taxon>Tetrahymena</taxon>
    </lineage>
</organism>
<dbReference type="SMART" id="SM00028">
    <property type="entry name" value="TPR"/>
    <property type="match status" value="7"/>
</dbReference>
<accession>I7MJL3</accession>
<reference evidence="2" key="1">
    <citation type="journal article" date="2006" name="PLoS Biol.">
        <title>Macronuclear genome sequence of the ciliate Tetrahymena thermophila, a model eukaryote.</title>
        <authorList>
            <person name="Eisen J.A."/>
            <person name="Coyne R.S."/>
            <person name="Wu M."/>
            <person name="Wu D."/>
            <person name="Thiagarajan M."/>
            <person name="Wortman J.R."/>
            <person name="Badger J.H."/>
            <person name="Ren Q."/>
            <person name="Amedeo P."/>
            <person name="Jones K.M."/>
            <person name="Tallon L.J."/>
            <person name="Delcher A.L."/>
            <person name="Salzberg S.L."/>
            <person name="Silva J.C."/>
            <person name="Haas B.J."/>
            <person name="Majoros W.H."/>
            <person name="Farzad M."/>
            <person name="Carlton J.M."/>
            <person name="Smith R.K. Jr."/>
            <person name="Garg J."/>
            <person name="Pearlman R.E."/>
            <person name="Karrer K.M."/>
            <person name="Sun L."/>
            <person name="Manning G."/>
            <person name="Elde N.C."/>
            <person name="Turkewitz A.P."/>
            <person name="Asai D.J."/>
            <person name="Wilkes D.E."/>
            <person name="Wang Y."/>
            <person name="Cai H."/>
            <person name="Collins K."/>
            <person name="Stewart B.A."/>
            <person name="Lee S.R."/>
            <person name="Wilamowska K."/>
            <person name="Weinberg Z."/>
            <person name="Ruzzo W.L."/>
            <person name="Wloga D."/>
            <person name="Gaertig J."/>
            <person name="Frankel J."/>
            <person name="Tsao C.-C."/>
            <person name="Gorovsky M.A."/>
            <person name="Keeling P.J."/>
            <person name="Waller R.F."/>
            <person name="Patron N.J."/>
            <person name="Cherry J.M."/>
            <person name="Stover N.A."/>
            <person name="Krieger C.J."/>
            <person name="del Toro C."/>
            <person name="Ryder H.F."/>
            <person name="Williamson S.C."/>
            <person name="Barbeau R.A."/>
            <person name="Hamilton E.P."/>
            <person name="Orias E."/>
        </authorList>
    </citation>
    <scope>NUCLEOTIDE SEQUENCE [LARGE SCALE GENOMIC DNA]</scope>
    <source>
        <strain evidence="2">SB210</strain>
    </source>
</reference>
<dbReference type="EMBL" id="GG662260">
    <property type="protein sequence ID" value="EAS06735.4"/>
    <property type="molecule type" value="Genomic_DNA"/>
</dbReference>
<dbReference type="RefSeq" id="XP_001026977.4">
    <property type="nucleotide sequence ID" value="XM_001026977.4"/>
</dbReference>
<proteinExistence type="predicted"/>
<evidence type="ECO:0000313" key="2">
    <source>
        <dbReference type="Proteomes" id="UP000009168"/>
    </source>
</evidence>
<evidence type="ECO:0000313" key="1">
    <source>
        <dbReference type="EMBL" id="EAS06735.4"/>
    </source>
</evidence>
<dbReference type="Proteomes" id="UP000009168">
    <property type="component" value="Unassembled WGS sequence"/>
</dbReference>
<gene>
    <name evidence="1" type="ORF">TTHERM_00688750</name>
</gene>